<dbReference type="Proteomes" id="UP000886998">
    <property type="component" value="Unassembled WGS sequence"/>
</dbReference>
<proteinExistence type="predicted"/>
<dbReference type="AlphaFoldDB" id="A0A8X6ML40"/>
<gene>
    <name evidence="1" type="ORF">TNIN_343151</name>
</gene>
<protein>
    <submittedName>
        <fullName evidence="1">Uncharacterized protein</fullName>
    </submittedName>
</protein>
<evidence type="ECO:0000313" key="2">
    <source>
        <dbReference type="Proteomes" id="UP000886998"/>
    </source>
</evidence>
<comment type="caution">
    <text evidence="1">The sequence shown here is derived from an EMBL/GenBank/DDBJ whole genome shotgun (WGS) entry which is preliminary data.</text>
</comment>
<organism evidence="1 2">
    <name type="scientific">Trichonephila inaurata madagascariensis</name>
    <dbReference type="NCBI Taxonomy" id="2747483"/>
    <lineage>
        <taxon>Eukaryota</taxon>
        <taxon>Metazoa</taxon>
        <taxon>Ecdysozoa</taxon>
        <taxon>Arthropoda</taxon>
        <taxon>Chelicerata</taxon>
        <taxon>Arachnida</taxon>
        <taxon>Araneae</taxon>
        <taxon>Araneomorphae</taxon>
        <taxon>Entelegynae</taxon>
        <taxon>Araneoidea</taxon>
        <taxon>Nephilidae</taxon>
        <taxon>Trichonephila</taxon>
        <taxon>Trichonephila inaurata</taxon>
    </lineage>
</organism>
<keyword evidence="2" id="KW-1185">Reference proteome</keyword>
<dbReference type="EMBL" id="BMAV01027698">
    <property type="protein sequence ID" value="GFS61531.1"/>
    <property type="molecule type" value="Genomic_DNA"/>
</dbReference>
<reference evidence="1" key="1">
    <citation type="submission" date="2020-08" db="EMBL/GenBank/DDBJ databases">
        <title>Multicomponent nature underlies the extraordinary mechanical properties of spider dragline silk.</title>
        <authorList>
            <person name="Kono N."/>
            <person name="Nakamura H."/>
            <person name="Mori M."/>
            <person name="Yoshida Y."/>
            <person name="Ohtoshi R."/>
            <person name="Malay A.D."/>
            <person name="Moran D.A.P."/>
            <person name="Tomita M."/>
            <person name="Numata K."/>
            <person name="Arakawa K."/>
        </authorList>
    </citation>
    <scope>NUCLEOTIDE SEQUENCE</scope>
</reference>
<sequence length="95" mass="11186">MHVNRKVKPSNGGNGPTRSIWTAEISQRLEQKGLTVCLWTLHLWHGMQHRIHLAMSFNMDGQTKRSWMRRFVARILGWERLWKERNTSKRSSSGT</sequence>
<dbReference type="OrthoDB" id="10520629at2759"/>
<evidence type="ECO:0000313" key="1">
    <source>
        <dbReference type="EMBL" id="GFS61531.1"/>
    </source>
</evidence>
<name>A0A8X6ML40_9ARAC</name>
<accession>A0A8X6ML40</accession>